<feature type="compositionally biased region" description="Low complexity" evidence="1">
    <location>
        <begin position="60"/>
        <end position="77"/>
    </location>
</feature>
<feature type="region of interest" description="Disordered" evidence="1">
    <location>
        <begin position="132"/>
        <end position="179"/>
    </location>
</feature>
<organism evidence="2 3">
    <name type="scientific">Puccinia sorghi</name>
    <dbReference type="NCBI Taxonomy" id="27349"/>
    <lineage>
        <taxon>Eukaryota</taxon>
        <taxon>Fungi</taxon>
        <taxon>Dikarya</taxon>
        <taxon>Basidiomycota</taxon>
        <taxon>Pucciniomycotina</taxon>
        <taxon>Pucciniomycetes</taxon>
        <taxon>Pucciniales</taxon>
        <taxon>Pucciniaceae</taxon>
        <taxon>Puccinia</taxon>
    </lineage>
</organism>
<feature type="compositionally biased region" description="Low complexity" evidence="1">
    <location>
        <begin position="554"/>
        <end position="569"/>
    </location>
</feature>
<name>A0A0L6UA63_9BASI</name>
<feature type="compositionally biased region" description="Polar residues" evidence="1">
    <location>
        <begin position="262"/>
        <end position="277"/>
    </location>
</feature>
<feature type="compositionally biased region" description="Low complexity" evidence="1">
    <location>
        <begin position="518"/>
        <end position="534"/>
    </location>
</feature>
<proteinExistence type="predicted"/>
<reference evidence="2 3" key="1">
    <citation type="submission" date="2015-08" db="EMBL/GenBank/DDBJ databases">
        <title>Next Generation Sequencing and Analysis of the Genome of Puccinia sorghi L Schw, the Causal Agent of Maize Common Rust.</title>
        <authorList>
            <person name="Rochi L."/>
            <person name="Burguener G."/>
            <person name="Darino M."/>
            <person name="Turjanski A."/>
            <person name="Kreff E."/>
            <person name="Dieguez M.J."/>
            <person name="Sacco F."/>
        </authorList>
    </citation>
    <scope>NUCLEOTIDE SEQUENCE [LARGE SCALE GENOMIC DNA]</scope>
    <source>
        <strain evidence="2 3">RO10H11247</strain>
    </source>
</reference>
<dbReference type="AlphaFoldDB" id="A0A0L6UA63"/>
<feature type="region of interest" description="Disordered" evidence="1">
    <location>
        <begin position="1"/>
        <end position="109"/>
    </location>
</feature>
<comment type="caution">
    <text evidence="2">The sequence shown here is derived from an EMBL/GenBank/DDBJ whole genome shotgun (WGS) entry which is preliminary data.</text>
</comment>
<feature type="region of interest" description="Disordered" evidence="1">
    <location>
        <begin position="728"/>
        <end position="752"/>
    </location>
</feature>
<evidence type="ECO:0000313" key="3">
    <source>
        <dbReference type="Proteomes" id="UP000037035"/>
    </source>
</evidence>
<feature type="compositionally biased region" description="Low complexity" evidence="1">
    <location>
        <begin position="38"/>
        <end position="49"/>
    </location>
</feature>
<gene>
    <name evidence="2" type="ORF">VP01_83g10</name>
</gene>
<accession>A0A0L6UA63</accession>
<dbReference type="EMBL" id="LAVV01013938">
    <property type="protein sequence ID" value="KNZ45192.1"/>
    <property type="molecule type" value="Genomic_DNA"/>
</dbReference>
<dbReference type="VEuPathDB" id="FungiDB:VP01_83g10"/>
<dbReference type="OrthoDB" id="2502452at2759"/>
<evidence type="ECO:0000313" key="2">
    <source>
        <dbReference type="EMBL" id="KNZ45192.1"/>
    </source>
</evidence>
<feature type="compositionally biased region" description="Polar residues" evidence="1">
    <location>
        <begin position="459"/>
        <end position="476"/>
    </location>
</feature>
<keyword evidence="3" id="KW-1185">Reference proteome</keyword>
<feature type="region of interest" description="Disordered" evidence="1">
    <location>
        <begin position="231"/>
        <end position="277"/>
    </location>
</feature>
<evidence type="ECO:0000256" key="1">
    <source>
        <dbReference type="SAM" id="MobiDB-lite"/>
    </source>
</evidence>
<feature type="region of interest" description="Disordered" evidence="1">
    <location>
        <begin position="197"/>
        <end position="219"/>
    </location>
</feature>
<feature type="region of interest" description="Disordered" evidence="1">
    <location>
        <begin position="334"/>
        <end position="372"/>
    </location>
</feature>
<feature type="compositionally biased region" description="Polar residues" evidence="1">
    <location>
        <begin position="14"/>
        <end position="37"/>
    </location>
</feature>
<feature type="compositionally biased region" description="Polar residues" evidence="1">
    <location>
        <begin position="87"/>
        <end position="109"/>
    </location>
</feature>
<dbReference type="STRING" id="27349.A0A0L6UA63"/>
<feature type="region of interest" description="Disordered" evidence="1">
    <location>
        <begin position="459"/>
        <end position="581"/>
    </location>
</feature>
<protein>
    <submittedName>
        <fullName evidence="2">Uncharacterized protein</fullName>
    </submittedName>
</protein>
<dbReference type="Proteomes" id="UP000037035">
    <property type="component" value="Unassembled WGS sequence"/>
</dbReference>
<sequence>MPFPLFSNPFHKPASNSTRSPCDQSPSSYSHNRTKPISRQSKSSISSASDHAHFNGIHKPVVSLSSSTSSTVSPDSTPQRHPISIRNRAQSLAASNSRAHLNLSSSPASQDALFKSESTHLIKKLKSYGSASEKAVLGSKKKQPRSLPLRLTNQHKPQPAHSHRSSTSAGYPSALSPRSRSSSAAATVFDIVRSSRRRDETTYSSTVTPFTPPLPIPSSFLARQPIDLSSRDLTKPHKFSPSPLSLHPNLNSRPNAHRRASSLDSITTGFPPSRSPHQQYFKSAGFLQTSRKFSACSSGMSHSECSEEVITQSSHPGSAQITPLSSAHLRSRFNSRDKRHPTPRGLQPRVAPLSSRAPLSPKAPFPSHPIQPGELDPLELASPSSPANWTLNISGSSIVGPTTCLVPDLPGTILTLKQTPTDYTKFLLEPTLQKVIRVGADGNQLVEWEIRLALPTRPRLNSSNRMHDLSQQPSPRTRNKTKPKLPAPKLLLNSDTRRTESPIGSQAARPATTHHSAHGSSSLSSLFSASPSPGNCSSRLKQLNERPSSPLPSPSASSASCSSSSLSPAEEADHEAGENKNIIETSFSRTRFDTYVPAVTTVQAQPSSSDYFSIQTKIETKSRHNLVMHPKTREGDIAINDGDDIENGHGLAFNLERQLAHSKLLGISDTTANLKKTGSLDRTNTSEYNTKKDEEFDFSSSHFYRSLSGNSNRSSNLDGNSVLEKSYWSETDTTTGSSIINMKTPNDEPDDD</sequence>
<feature type="compositionally biased region" description="Polar residues" evidence="1">
    <location>
        <begin position="728"/>
        <end position="744"/>
    </location>
</feature>